<keyword evidence="2 8" id="KW-0699">rRNA-binding</keyword>
<dbReference type="HOGENOM" id="CLU_098841_0_1_0"/>
<evidence type="ECO:0000256" key="2">
    <source>
        <dbReference type="ARBA" id="ARBA00022730"/>
    </source>
</evidence>
<dbReference type="GO" id="GO:0005737">
    <property type="term" value="C:cytoplasm"/>
    <property type="evidence" value="ECO:0007669"/>
    <property type="project" value="UniProtKB-ARBA"/>
</dbReference>
<evidence type="ECO:0000256" key="8">
    <source>
        <dbReference type="HAMAP-Rule" id="MF_01337"/>
    </source>
</evidence>
<dbReference type="InterPro" id="IPR057268">
    <property type="entry name" value="Ribosomal_L18"/>
</dbReference>
<evidence type="ECO:0000256" key="7">
    <source>
        <dbReference type="ARBA" id="ARBA00053375"/>
    </source>
</evidence>
<dbReference type="FunFam" id="3.30.420.100:FF:000001">
    <property type="entry name" value="50S ribosomal protein L18"/>
    <property type="match status" value="1"/>
</dbReference>
<dbReference type="HAMAP" id="MF_01337_B">
    <property type="entry name" value="Ribosomal_uL18_B"/>
    <property type="match status" value="1"/>
</dbReference>
<gene>
    <name evidence="8" type="primary">rplR</name>
    <name evidence="10" type="ORF">Theba_0693</name>
</gene>
<evidence type="ECO:0000256" key="3">
    <source>
        <dbReference type="ARBA" id="ARBA00022884"/>
    </source>
</evidence>
<dbReference type="KEGG" id="mpg:Theba_0693"/>
<organism evidence="10 11">
    <name type="scientific">Mesotoga prima MesG1.Ag.4.2</name>
    <dbReference type="NCBI Taxonomy" id="660470"/>
    <lineage>
        <taxon>Bacteria</taxon>
        <taxon>Thermotogati</taxon>
        <taxon>Thermotogota</taxon>
        <taxon>Thermotogae</taxon>
        <taxon>Kosmotogales</taxon>
        <taxon>Kosmotogaceae</taxon>
        <taxon>Mesotoga</taxon>
    </lineage>
</organism>
<dbReference type="GO" id="GO:0008097">
    <property type="term" value="F:5S rRNA binding"/>
    <property type="evidence" value="ECO:0007669"/>
    <property type="project" value="TreeGrafter"/>
</dbReference>
<dbReference type="GO" id="GO:0003735">
    <property type="term" value="F:structural constituent of ribosome"/>
    <property type="evidence" value="ECO:0007669"/>
    <property type="project" value="InterPro"/>
</dbReference>
<keyword evidence="11" id="KW-1185">Reference proteome</keyword>
<dbReference type="STRING" id="660470.Theba_0693"/>
<dbReference type="SUPFAM" id="SSF53137">
    <property type="entry name" value="Translational machinery components"/>
    <property type="match status" value="1"/>
</dbReference>
<evidence type="ECO:0000256" key="6">
    <source>
        <dbReference type="ARBA" id="ARBA00035197"/>
    </source>
</evidence>
<evidence type="ECO:0000313" key="10">
    <source>
        <dbReference type="EMBL" id="AFK06410.1"/>
    </source>
</evidence>
<feature type="compositionally biased region" description="Basic residues" evidence="9">
    <location>
        <begin position="1"/>
        <end position="18"/>
    </location>
</feature>
<feature type="region of interest" description="Disordered" evidence="9">
    <location>
        <begin position="1"/>
        <end position="26"/>
    </location>
</feature>
<protein>
    <recommendedName>
        <fullName evidence="6 8">Large ribosomal subunit protein uL18</fullName>
    </recommendedName>
</protein>
<dbReference type="InterPro" id="IPR004389">
    <property type="entry name" value="Ribosomal_uL18_bac-type"/>
</dbReference>
<dbReference type="PANTHER" id="PTHR12899">
    <property type="entry name" value="39S RIBOSOMAL PROTEIN L18, MITOCHONDRIAL"/>
    <property type="match status" value="1"/>
</dbReference>
<dbReference type="GO" id="GO:1990904">
    <property type="term" value="C:ribonucleoprotein complex"/>
    <property type="evidence" value="ECO:0007669"/>
    <property type="project" value="UniProtKB-KW"/>
</dbReference>
<keyword evidence="4 8" id="KW-0689">Ribosomal protein</keyword>
<evidence type="ECO:0000256" key="5">
    <source>
        <dbReference type="ARBA" id="ARBA00023274"/>
    </source>
</evidence>
<keyword evidence="5 8" id="KW-0687">Ribonucleoprotein</keyword>
<evidence type="ECO:0000256" key="9">
    <source>
        <dbReference type="SAM" id="MobiDB-lite"/>
    </source>
</evidence>
<dbReference type="CDD" id="cd00432">
    <property type="entry name" value="Ribosomal_L18_L5e"/>
    <property type="match status" value="1"/>
</dbReference>
<dbReference type="Gene3D" id="3.30.420.100">
    <property type="match status" value="1"/>
</dbReference>
<dbReference type="eggNOG" id="COG0256">
    <property type="taxonomic scope" value="Bacteria"/>
</dbReference>
<evidence type="ECO:0000256" key="4">
    <source>
        <dbReference type="ARBA" id="ARBA00022980"/>
    </source>
</evidence>
<comment type="function">
    <text evidence="7 8">This is one of the proteins that bind and probably mediate the attachment of the 5S RNA into the large ribosomal subunit, where it forms part of the central protuberance.</text>
</comment>
<dbReference type="Pfam" id="PF00861">
    <property type="entry name" value="Ribosomal_L18p"/>
    <property type="match status" value="1"/>
</dbReference>
<sequence length="122" mass="13634">MFKHKDKKEQRRKRHLRVRSTVSGTPERPRLAVFRSEKHIYAQLIDDSKGITLVSASTVDKDVKASIEKSWNVDAAKKVGELLAKKAKDKGISSVVFDRGGFKFHGRIKSLAEGARAGGLQF</sequence>
<accession>I2F3A7</accession>
<dbReference type="GeneID" id="87106537"/>
<dbReference type="AlphaFoldDB" id="I2F3A7"/>
<dbReference type="PANTHER" id="PTHR12899:SF3">
    <property type="entry name" value="LARGE RIBOSOMAL SUBUNIT PROTEIN UL18M"/>
    <property type="match status" value="1"/>
</dbReference>
<dbReference type="NCBIfam" id="TIGR00060">
    <property type="entry name" value="L18_bact"/>
    <property type="match status" value="1"/>
</dbReference>
<proteinExistence type="inferred from homology"/>
<comment type="subunit">
    <text evidence="8">Part of the 50S ribosomal subunit; part of the 5S rRNA/L5/L18/L25 subcomplex. Contacts the 5S and 23S rRNAs.</text>
</comment>
<dbReference type="RefSeq" id="WP_014730472.1">
    <property type="nucleotide sequence ID" value="NC_017934.1"/>
</dbReference>
<dbReference type="EMBL" id="CP003532">
    <property type="protein sequence ID" value="AFK06410.1"/>
    <property type="molecule type" value="Genomic_DNA"/>
</dbReference>
<evidence type="ECO:0000256" key="1">
    <source>
        <dbReference type="ARBA" id="ARBA00007116"/>
    </source>
</evidence>
<reference evidence="10 11" key="1">
    <citation type="journal article" date="2012" name="Genome Biol. Evol.">
        <title>Genome Sequence of the Mesophilic Thermotogales Bacterium Mesotoga prima MesG1.Ag.4.2 Reveals the Largest Thermotogales Genome To Date.</title>
        <authorList>
            <person name="Zhaxybayeva O."/>
            <person name="Swithers K.S."/>
            <person name="Foght J."/>
            <person name="Green A.G."/>
            <person name="Bruce D."/>
            <person name="Detter C."/>
            <person name="Han S."/>
            <person name="Teshima H."/>
            <person name="Han J."/>
            <person name="Woyke T."/>
            <person name="Pitluck S."/>
            <person name="Nolan M."/>
            <person name="Ivanova N."/>
            <person name="Pati A."/>
            <person name="Land M.L."/>
            <person name="Dlutek M."/>
            <person name="Doolittle W.F."/>
            <person name="Noll K.M."/>
            <person name="Nesbo C.L."/>
        </authorList>
    </citation>
    <scope>NUCLEOTIDE SEQUENCE [LARGE SCALE GENOMIC DNA]</scope>
    <source>
        <strain evidence="11">mesG1.Ag.4.2</strain>
    </source>
</reference>
<dbReference type="GO" id="GO:0005840">
    <property type="term" value="C:ribosome"/>
    <property type="evidence" value="ECO:0007669"/>
    <property type="project" value="UniProtKB-KW"/>
</dbReference>
<name>I2F3A7_9BACT</name>
<evidence type="ECO:0000313" key="11">
    <source>
        <dbReference type="Proteomes" id="UP000002881"/>
    </source>
</evidence>
<dbReference type="InterPro" id="IPR005484">
    <property type="entry name" value="Ribosomal_uL18_bac/plant/anim"/>
</dbReference>
<comment type="similarity">
    <text evidence="1 8">Belongs to the universal ribosomal protein uL18 family.</text>
</comment>
<dbReference type="GO" id="GO:0006412">
    <property type="term" value="P:translation"/>
    <property type="evidence" value="ECO:0007669"/>
    <property type="project" value="UniProtKB-UniRule"/>
</dbReference>
<dbReference type="Proteomes" id="UP000002881">
    <property type="component" value="Chromosome"/>
</dbReference>
<keyword evidence="3 8" id="KW-0694">RNA-binding</keyword>